<dbReference type="EMBL" id="MU274998">
    <property type="protein sequence ID" value="KAI0083086.1"/>
    <property type="molecule type" value="Genomic_DNA"/>
</dbReference>
<name>A0ACB8TM65_9APHY</name>
<proteinExistence type="predicted"/>
<sequence length="241" mass="27748">MARNVDKPFMRTRAGFFTALLFRNISFNSVSFLTCPSSLAKFKFEDLDEWNNYISALRDHFPNESEDFFCNRFALGQPIAERTVEQAEYFWKASNSCEWPEPEDWPVDFMNMYDRLTRIKGKHSLPGCGQLSLYLLCADMVYYDLVECPSSSDMASIILSLGRGALSGLQILGYLKEEGKESLTVDAVRVAFEQFTGDITLLLYSAQELPRLKLTTIDLEHILCKYSRMWTLKFYQSFPSS</sequence>
<dbReference type="Proteomes" id="UP001055072">
    <property type="component" value="Unassembled WGS sequence"/>
</dbReference>
<evidence type="ECO:0000313" key="1">
    <source>
        <dbReference type="EMBL" id="KAI0083086.1"/>
    </source>
</evidence>
<reference evidence="1" key="1">
    <citation type="journal article" date="2021" name="Environ. Microbiol.">
        <title>Gene family expansions and transcriptome signatures uncover fungal adaptations to wood decay.</title>
        <authorList>
            <person name="Hage H."/>
            <person name="Miyauchi S."/>
            <person name="Viragh M."/>
            <person name="Drula E."/>
            <person name="Min B."/>
            <person name="Chaduli D."/>
            <person name="Navarro D."/>
            <person name="Favel A."/>
            <person name="Norest M."/>
            <person name="Lesage-Meessen L."/>
            <person name="Balint B."/>
            <person name="Merenyi Z."/>
            <person name="de Eugenio L."/>
            <person name="Morin E."/>
            <person name="Martinez A.T."/>
            <person name="Baldrian P."/>
            <person name="Stursova M."/>
            <person name="Martinez M.J."/>
            <person name="Novotny C."/>
            <person name="Magnuson J.K."/>
            <person name="Spatafora J.W."/>
            <person name="Maurice S."/>
            <person name="Pangilinan J."/>
            <person name="Andreopoulos W."/>
            <person name="LaButti K."/>
            <person name="Hundley H."/>
            <person name="Na H."/>
            <person name="Kuo A."/>
            <person name="Barry K."/>
            <person name="Lipzen A."/>
            <person name="Henrissat B."/>
            <person name="Riley R."/>
            <person name="Ahrendt S."/>
            <person name="Nagy L.G."/>
            <person name="Grigoriev I.V."/>
            <person name="Martin F."/>
            <person name="Rosso M.N."/>
        </authorList>
    </citation>
    <scope>NUCLEOTIDE SEQUENCE</scope>
    <source>
        <strain evidence="1">CBS 384.51</strain>
    </source>
</reference>
<evidence type="ECO:0000313" key="2">
    <source>
        <dbReference type="Proteomes" id="UP001055072"/>
    </source>
</evidence>
<gene>
    <name evidence="1" type="ORF">BDY19DRAFT_998873</name>
</gene>
<accession>A0ACB8TM65</accession>
<comment type="caution">
    <text evidence="1">The sequence shown here is derived from an EMBL/GenBank/DDBJ whole genome shotgun (WGS) entry which is preliminary data.</text>
</comment>
<organism evidence="1 2">
    <name type="scientific">Irpex rosettiformis</name>
    <dbReference type="NCBI Taxonomy" id="378272"/>
    <lineage>
        <taxon>Eukaryota</taxon>
        <taxon>Fungi</taxon>
        <taxon>Dikarya</taxon>
        <taxon>Basidiomycota</taxon>
        <taxon>Agaricomycotina</taxon>
        <taxon>Agaricomycetes</taxon>
        <taxon>Polyporales</taxon>
        <taxon>Irpicaceae</taxon>
        <taxon>Irpex</taxon>
    </lineage>
</organism>
<keyword evidence="2" id="KW-1185">Reference proteome</keyword>
<protein>
    <submittedName>
        <fullName evidence="1">Uncharacterized protein</fullName>
    </submittedName>
</protein>